<dbReference type="Proteomes" id="UP000284177">
    <property type="component" value="Unassembled WGS sequence"/>
</dbReference>
<keyword evidence="2" id="KW-0732">Signal</keyword>
<evidence type="ECO:0000313" key="5">
    <source>
        <dbReference type="Proteomes" id="UP000284177"/>
    </source>
</evidence>
<feature type="chain" id="PRO_5038574824" description="GerMN domain-containing protein" evidence="2">
    <location>
        <begin position="23"/>
        <end position="192"/>
    </location>
</feature>
<feature type="domain" description="GerMN" evidence="3">
    <location>
        <begin position="85"/>
        <end position="170"/>
    </location>
</feature>
<feature type="compositionally biased region" description="Acidic residues" evidence="1">
    <location>
        <begin position="33"/>
        <end position="43"/>
    </location>
</feature>
<reference evidence="4 5" key="1">
    <citation type="submission" date="2016-08" db="EMBL/GenBank/DDBJ databases">
        <title>Novel Firmicutes and Novel Genomes.</title>
        <authorList>
            <person name="Poppleton D.I."/>
            <person name="Gribaldo S."/>
        </authorList>
    </citation>
    <scope>NUCLEOTIDE SEQUENCE [LARGE SCALE GENOMIC DNA]</scope>
    <source>
        <strain evidence="4 5">CTT3</strain>
    </source>
</reference>
<gene>
    <name evidence="4" type="ORF">BET03_05820</name>
</gene>
<evidence type="ECO:0000313" key="4">
    <source>
        <dbReference type="EMBL" id="RKD29064.1"/>
    </source>
</evidence>
<dbReference type="OrthoDB" id="1954033at2"/>
<dbReference type="AlphaFoldDB" id="A0A419SV11"/>
<proteinExistence type="predicted"/>
<dbReference type="InterPro" id="IPR019606">
    <property type="entry name" value="GerMN"/>
</dbReference>
<feature type="signal peptide" evidence="2">
    <location>
        <begin position="1"/>
        <end position="22"/>
    </location>
</feature>
<evidence type="ECO:0000259" key="3">
    <source>
        <dbReference type="SMART" id="SM00909"/>
    </source>
</evidence>
<dbReference type="PROSITE" id="PS51257">
    <property type="entry name" value="PROKAR_LIPOPROTEIN"/>
    <property type="match status" value="1"/>
</dbReference>
<sequence>MLRKSIVIILSLVLIISFVACTGNDVENNVPEENGEQQNEENNNDIVNPEPEENLEEIVLYFADDQAMNLVKSKVKVELGNKTLEEVVLEKLKEGPESEELIKTIPSQVEIISVEVVDNTAFVNLSSKNLHGGSTMETFLIASIVKSLTEIDYIDKVQFLVDGKKRETLMGHIMIKDPFTSEEVEQFVNTKE</sequence>
<keyword evidence="5" id="KW-1185">Reference proteome</keyword>
<evidence type="ECO:0000256" key="2">
    <source>
        <dbReference type="SAM" id="SignalP"/>
    </source>
</evidence>
<evidence type="ECO:0000256" key="1">
    <source>
        <dbReference type="SAM" id="MobiDB-lite"/>
    </source>
</evidence>
<name>A0A419SV11_9FIRM</name>
<organism evidence="4 5">
    <name type="scientific">Thermohalobacter berrensis</name>
    <dbReference type="NCBI Taxonomy" id="99594"/>
    <lineage>
        <taxon>Bacteria</taxon>
        <taxon>Bacillati</taxon>
        <taxon>Bacillota</taxon>
        <taxon>Tissierellia</taxon>
        <taxon>Tissierellales</taxon>
        <taxon>Thermohalobacteraceae</taxon>
        <taxon>Thermohalobacter</taxon>
    </lineage>
</organism>
<dbReference type="EMBL" id="MCIB01000038">
    <property type="protein sequence ID" value="RKD29064.1"/>
    <property type="molecule type" value="Genomic_DNA"/>
</dbReference>
<dbReference type="SMART" id="SM00909">
    <property type="entry name" value="Germane"/>
    <property type="match status" value="1"/>
</dbReference>
<protein>
    <recommendedName>
        <fullName evidence="3">GerMN domain-containing protein</fullName>
    </recommendedName>
</protein>
<feature type="region of interest" description="Disordered" evidence="1">
    <location>
        <begin position="29"/>
        <end position="48"/>
    </location>
</feature>
<dbReference type="Pfam" id="PF10646">
    <property type="entry name" value="Germane"/>
    <property type="match status" value="1"/>
</dbReference>
<dbReference type="RefSeq" id="WP_120170528.1">
    <property type="nucleotide sequence ID" value="NZ_MCIB01000038.1"/>
</dbReference>
<comment type="caution">
    <text evidence="4">The sequence shown here is derived from an EMBL/GenBank/DDBJ whole genome shotgun (WGS) entry which is preliminary data.</text>
</comment>
<accession>A0A419SV11</accession>